<dbReference type="EMBL" id="LACI01000616">
    <property type="protein sequence ID" value="KJU86392.1"/>
    <property type="molecule type" value="Genomic_DNA"/>
</dbReference>
<keyword evidence="2" id="KW-1185">Reference proteome</keyword>
<gene>
    <name evidence="1" type="ORF">MBAV_001415</name>
</gene>
<sequence length="50" mass="5101">MVAASGTIAGLHCVDVGLAGVYALMITVLTDGDHTALVVFNGHMFVVTVI</sequence>
<dbReference type="Proteomes" id="UP000033423">
    <property type="component" value="Unassembled WGS sequence"/>
</dbReference>
<protein>
    <submittedName>
        <fullName evidence="1">Uncharacterized protein</fullName>
    </submittedName>
</protein>
<organism evidence="1 2">
    <name type="scientific">Candidatus Magnetobacterium bavaricum</name>
    <dbReference type="NCBI Taxonomy" id="29290"/>
    <lineage>
        <taxon>Bacteria</taxon>
        <taxon>Pseudomonadati</taxon>
        <taxon>Nitrospirota</taxon>
        <taxon>Thermodesulfovibrionia</taxon>
        <taxon>Thermodesulfovibrionales</taxon>
        <taxon>Candidatus Magnetobacteriaceae</taxon>
        <taxon>Candidatus Magnetobacterium</taxon>
    </lineage>
</organism>
<reference evidence="1 2" key="1">
    <citation type="submission" date="2015-02" db="EMBL/GenBank/DDBJ databases">
        <title>Single-cell genomics of uncultivated deep-branching MTB reveals a conserved set of magnetosome genes.</title>
        <authorList>
            <person name="Kolinko S."/>
            <person name="Richter M."/>
            <person name="Glockner F.O."/>
            <person name="Brachmann A."/>
            <person name="Schuler D."/>
        </authorList>
    </citation>
    <scope>NUCLEOTIDE SEQUENCE [LARGE SCALE GENOMIC DNA]</scope>
    <source>
        <strain evidence="1">TM-1</strain>
    </source>
</reference>
<proteinExistence type="predicted"/>
<evidence type="ECO:0000313" key="2">
    <source>
        <dbReference type="Proteomes" id="UP000033423"/>
    </source>
</evidence>
<dbReference type="AlphaFoldDB" id="A0A0F3GX18"/>
<evidence type="ECO:0000313" key="1">
    <source>
        <dbReference type="EMBL" id="KJU86392.1"/>
    </source>
</evidence>
<accession>A0A0F3GX18</accession>
<comment type="caution">
    <text evidence="1">The sequence shown here is derived from an EMBL/GenBank/DDBJ whole genome shotgun (WGS) entry which is preliminary data.</text>
</comment>
<name>A0A0F3GX18_9BACT</name>